<name>A0A517PCL9_9PLAN</name>
<dbReference type="CDD" id="cd05015">
    <property type="entry name" value="SIS_PGI_1"/>
    <property type="match status" value="1"/>
</dbReference>
<dbReference type="InterPro" id="IPR046348">
    <property type="entry name" value="SIS_dom_sf"/>
</dbReference>
<dbReference type="SUPFAM" id="SSF53697">
    <property type="entry name" value="SIS domain"/>
    <property type="match status" value="1"/>
</dbReference>
<feature type="active site" evidence="8">
    <location>
        <position position="446"/>
    </location>
</feature>
<dbReference type="FunFam" id="3.40.50.10490:FF:000016">
    <property type="entry name" value="Glucose-6-phosphate isomerase"/>
    <property type="match status" value="1"/>
</dbReference>
<evidence type="ECO:0000256" key="6">
    <source>
        <dbReference type="ARBA" id="ARBA00023235"/>
    </source>
</evidence>
<keyword evidence="5 8" id="KW-0324">Glycolysis</keyword>
<evidence type="ECO:0000256" key="1">
    <source>
        <dbReference type="ARBA" id="ARBA00004926"/>
    </source>
</evidence>
<evidence type="ECO:0000256" key="5">
    <source>
        <dbReference type="ARBA" id="ARBA00023152"/>
    </source>
</evidence>
<dbReference type="InterPro" id="IPR001672">
    <property type="entry name" value="G6P_Isomerase"/>
</dbReference>
<evidence type="ECO:0000313" key="10">
    <source>
        <dbReference type="EMBL" id="QDT17112.1"/>
    </source>
</evidence>
<evidence type="ECO:0000256" key="8">
    <source>
        <dbReference type="HAMAP-Rule" id="MF_00473"/>
    </source>
</evidence>
<dbReference type="Proteomes" id="UP000318741">
    <property type="component" value="Chromosome"/>
</dbReference>
<dbReference type="RefSeq" id="WP_145360016.1">
    <property type="nucleotide sequence ID" value="NZ_CP036265.1"/>
</dbReference>
<keyword evidence="11" id="KW-1185">Reference proteome</keyword>
<reference evidence="10 11" key="1">
    <citation type="submission" date="2019-02" db="EMBL/GenBank/DDBJ databases">
        <title>Deep-cultivation of Planctomycetes and their phenomic and genomic characterization uncovers novel biology.</title>
        <authorList>
            <person name="Wiegand S."/>
            <person name="Jogler M."/>
            <person name="Boedeker C."/>
            <person name="Pinto D."/>
            <person name="Vollmers J."/>
            <person name="Rivas-Marin E."/>
            <person name="Kohn T."/>
            <person name="Peeters S.H."/>
            <person name="Heuer A."/>
            <person name="Rast P."/>
            <person name="Oberbeckmann S."/>
            <person name="Bunk B."/>
            <person name="Jeske O."/>
            <person name="Meyerdierks A."/>
            <person name="Storesund J.E."/>
            <person name="Kallscheuer N."/>
            <person name="Luecker S."/>
            <person name="Lage O.M."/>
            <person name="Pohl T."/>
            <person name="Merkel B.J."/>
            <person name="Hornburger P."/>
            <person name="Mueller R.-W."/>
            <person name="Bruemmer F."/>
            <person name="Labrenz M."/>
            <person name="Spormann A.M."/>
            <person name="Op den Camp H."/>
            <person name="Overmann J."/>
            <person name="Amann R."/>
            <person name="Jetten M.S.M."/>
            <person name="Mascher T."/>
            <person name="Medema M.H."/>
            <person name="Devos D.P."/>
            <person name="Kaster A.-K."/>
            <person name="Ovreas L."/>
            <person name="Rohde M."/>
            <person name="Galperin M.Y."/>
            <person name="Jogler C."/>
        </authorList>
    </citation>
    <scope>NUCLEOTIDE SEQUENCE [LARGE SCALE GENOMIC DNA]</scope>
    <source>
        <strain evidence="10 11">CA12</strain>
    </source>
</reference>
<protein>
    <recommendedName>
        <fullName evidence="8">Glucose-6-phosphate isomerase</fullName>
        <shortName evidence="8">GPI</shortName>
        <ecNumber evidence="8">5.3.1.9</ecNumber>
    </recommendedName>
    <alternativeName>
        <fullName evidence="8">Phosphoglucose isomerase</fullName>
        <shortName evidence="8">PGI</shortName>
    </alternativeName>
    <alternativeName>
        <fullName evidence="8">Phosphohexose isomerase</fullName>
        <shortName evidence="8">PHI</shortName>
    </alternativeName>
</protein>
<dbReference type="HAMAP" id="MF_00473">
    <property type="entry name" value="G6P_isomerase"/>
    <property type="match status" value="1"/>
</dbReference>
<comment type="pathway">
    <text evidence="8">Carbohydrate biosynthesis; gluconeogenesis.</text>
</comment>
<evidence type="ECO:0000256" key="9">
    <source>
        <dbReference type="RuleBase" id="RU000612"/>
    </source>
</evidence>
<dbReference type="GO" id="GO:0006094">
    <property type="term" value="P:gluconeogenesis"/>
    <property type="evidence" value="ECO:0007669"/>
    <property type="project" value="UniProtKB-UniRule"/>
</dbReference>
<evidence type="ECO:0000256" key="7">
    <source>
        <dbReference type="ARBA" id="ARBA00029321"/>
    </source>
</evidence>
<dbReference type="PROSITE" id="PS51463">
    <property type="entry name" value="P_GLUCOSE_ISOMERASE_3"/>
    <property type="match status" value="1"/>
</dbReference>
<dbReference type="OrthoDB" id="140919at2"/>
<dbReference type="GO" id="GO:0048029">
    <property type="term" value="F:monosaccharide binding"/>
    <property type="evidence" value="ECO:0007669"/>
    <property type="project" value="TreeGrafter"/>
</dbReference>
<dbReference type="PROSITE" id="PS00765">
    <property type="entry name" value="P_GLUCOSE_ISOMERASE_1"/>
    <property type="match status" value="1"/>
</dbReference>
<dbReference type="GO" id="GO:0051156">
    <property type="term" value="P:glucose 6-phosphate metabolic process"/>
    <property type="evidence" value="ECO:0007669"/>
    <property type="project" value="TreeGrafter"/>
</dbReference>
<dbReference type="Pfam" id="PF00342">
    <property type="entry name" value="PGI"/>
    <property type="match status" value="2"/>
</dbReference>
<dbReference type="PRINTS" id="PR00662">
    <property type="entry name" value="G6PISOMERASE"/>
</dbReference>
<feature type="active site" description="Proton donor" evidence="8">
    <location>
        <position position="310"/>
    </location>
</feature>
<comment type="catalytic activity">
    <reaction evidence="7 8 9">
        <text>alpha-D-glucose 6-phosphate = beta-D-fructose 6-phosphate</text>
        <dbReference type="Rhea" id="RHEA:11816"/>
        <dbReference type="ChEBI" id="CHEBI:57634"/>
        <dbReference type="ChEBI" id="CHEBI:58225"/>
        <dbReference type="EC" id="5.3.1.9"/>
    </reaction>
</comment>
<dbReference type="GO" id="GO:0004347">
    <property type="term" value="F:glucose-6-phosphate isomerase activity"/>
    <property type="evidence" value="ECO:0007669"/>
    <property type="project" value="UniProtKB-UniRule"/>
</dbReference>
<keyword evidence="3 8" id="KW-0312">Gluconeogenesis</keyword>
<dbReference type="AlphaFoldDB" id="A0A517PCL9"/>
<dbReference type="UniPathway" id="UPA00138"/>
<dbReference type="GO" id="GO:0097367">
    <property type="term" value="F:carbohydrate derivative binding"/>
    <property type="evidence" value="ECO:0007669"/>
    <property type="project" value="InterPro"/>
</dbReference>
<evidence type="ECO:0000313" key="11">
    <source>
        <dbReference type="Proteomes" id="UP000318741"/>
    </source>
</evidence>
<keyword evidence="4 8" id="KW-0963">Cytoplasm</keyword>
<evidence type="ECO:0000256" key="4">
    <source>
        <dbReference type="ARBA" id="ARBA00022490"/>
    </source>
</evidence>
<comment type="pathway">
    <text evidence="1 8 9">Carbohydrate degradation; glycolysis; D-glyceraldehyde 3-phosphate and glycerone phosphate from D-glucose: step 2/4.</text>
</comment>
<gene>
    <name evidence="8 10" type="primary">pgi</name>
    <name evidence="10" type="ORF">CA12_32240</name>
</gene>
<dbReference type="EC" id="5.3.1.9" evidence="8"/>
<comment type="function">
    <text evidence="8">Catalyzes the reversible isomerization of glucose-6-phosphate to fructose-6-phosphate.</text>
</comment>
<keyword evidence="6 8" id="KW-0413">Isomerase</keyword>
<sequence>MPEPLSYSNSSALELLPANAAEALRPDLLKAREETLADVELFNSGGDVPAEKEPLDAGFIELPAKLLATKESGELADLLAAADRFRERVDAFVSLGIGGSYMGLRALQEALGDSLHNEKPPSHREGPKFYYGGHNVDPAVTANLLNHLEDSGVDWGIVVISKSGGTLETALAFRLFREALEESVGADEAAKRVIPVTGGEGSKLRALAQEKGYADVFPVPDGVGGRFSVLSAVGLVPAAILGLDVEALLQGAADMTERFRTAEPGDNPVLDYVTTCHLFEKHLSMDVRILSTWGDRLEAVGLWYDQLLAESLGKEQRGALPLTVVNTRDLHSRGQQHQEGKRDKLIHNLYAADPSGANPTIPESDADQDQLNKYAGKTVFDVLTAAREGTDQAYAEDNRPTADIVLPTLDAYAVGQLLQMLMLATTVEGRLIGINPYGQPGVEAYKKNMNAILSKG</sequence>
<dbReference type="InterPro" id="IPR018189">
    <property type="entry name" value="Phosphoglucose_isomerase_CS"/>
</dbReference>
<comment type="caution">
    <text evidence="8">Lacks conserved residue(s) required for the propagation of feature annotation.</text>
</comment>
<accession>A0A517PCL9</accession>
<evidence type="ECO:0000256" key="2">
    <source>
        <dbReference type="ARBA" id="ARBA00006604"/>
    </source>
</evidence>
<organism evidence="10 11">
    <name type="scientific">Alienimonas californiensis</name>
    <dbReference type="NCBI Taxonomy" id="2527989"/>
    <lineage>
        <taxon>Bacteria</taxon>
        <taxon>Pseudomonadati</taxon>
        <taxon>Planctomycetota</taxon>
        <taxon>Planctomycetia</taxon>
        <taxon>Planctomycetales</taxon>
        <taxon>Planctomycetaceae</taxon>
        <taxon>Alienimonas</taxon>
    </lineage>
</organism>
<proteinExistence type="inferred from homology"/>
<dbReference type="CDD" id="cd05016">
    <property type="entry name" value="SIS_PGI_2"/>
    <property type="match status" value="1"/>
</dbReference>
<dbReference type="GO" id="GO:0005829">
    <property type="term" value="C:cytosol"/>
    <property type="evidence" value="ECO:0007669"/>
    <property type="project" value="TreeGrafter"/>
</dbReference>
<dbReference type="PANTHER" id="PTHR11469">
    <property type="entry name" value="GLUCOSE-6-PHOSPHATE ISOMERASE"/>
    <property type="match status" value="1"/>
</dbReference>
<dbReference type="Gene3D" id="3.40.50.10490">
    <property type="entry name" value="Glucose-6-phosphate isomerase like protein, domain 1"/>
    <property type="match status" value="2"/>
</dbReference>
<dbReference type="InterPro" id="IPR035476">
    <property type="entry name" value="SIS_PGI_1"/>
</dbReference>
<dbReference type="EMBL" id="CP036265">
    <property type="protein sequence ID" value="QDT17112.1"/>
    <property type="molecule type" value="Genomic_DNA"/>
</dbReference>
<evidence type="ECO:0000256" key="3">
    <source>
        <dbReference type="ARBA" id="ARBA00022432"/>
    </source>
</evidence>
<dbReference type="InterPro" id="IPR035482">
    <property type="entry name" value="SIS_PGI_2"/>
</dbReference>
<dbReference type="KEGG" id="acaf:CA12_32240"/>
<dbReference type="PANTHER" id="PTHR11469:SF1">
    <property type="entry name" value="GLUCOSE-6-PHOSPHATE ISOMERASE"/>
    <property type="match status" value="1"/>
</dbReference>
<comment type="subcellular location">
    <subcellularLocation>
        <location evidence="8">Cytoplasm</location>
    </subcellularLocation>
</comment>
<dbReference type="UniPathway" id="UPA00109">
    <property type="reaction ID" value="UER00181"/>
</dbReference>
<dbReference type="GO" id="GO:0006096">
    <property type="term" value="P:glycolytic process"/>
    <property type="evidence" value="ECO:0007669"/>
    <property type="project" value="UniProtKB-UniRule"/>
</dbReference>
<comment type="similarity">
    <text evidence="2 8 9">Belongs to the GPI family.</text>
</comment>